<dbReference type="Gene3D" id="1.20.144.10">
    <property type="entry name" value="Phosphatidic acid phosphatase type 2/haloperoxidase"/>
    <property type="match status" value="1"/>
</dbReference>
<keyword evidence="9" id="KW-1185">Reference proteome</keyword>
<dbReference type="EMBL" id="CP045737">
    <property type="protein sequence ID" value="QGG40971.1"/>
    <property type="molecule type" value="Genomic_DNA"/>
</dbReference>
<feature type="transmembrane region" description="Helical" evidence="6">
    <location>
        <begin position="94"/>
        <end position="111"/>
    </location>
</feature>
<evidence type="ECO:0000256" key="4">
    <source>
        <dbReference type="ARBA" id="ARBA00023136"/>
    </source>
</evidence>
<dbReference type="Pfam" id="PF14378">
    <property type="entry name" value="PAP2_3"/>
    <property type="match status" value="1"/>
</dbReference>
<feature type="transmembrane region" description="Helical" evidence="6">
    <location>
        <begin position="189"/>
        <end position="210"/>
    </location>
</feature>
<name>A0A5Q2MGX1_9ACTN</name>
<evidence type="ECO:0000256" key="1">
    <source>
        <dbReference type="ARBA" id="ARBA00004141"/>
    </source>
</evidence>
<dbReference type="PANTHER" id="PTHR31310">
    <property type="match status" value="1"/>
</dbReference>
<feature type="domain" description="Inositolphosphotransferase Aur1/Ipt1" evidence="7">
    <location>
        <begin position="129"/>
        <end position="322"/>
    </location>
</feature>
<dbReference type="RefSeq" id="WP_153652240.1">
    <property type="nucleotide sequence ID" value="NZ_CP045737.1"/>
</dbReference>
<feature type="region of interest" description="Disordered" evidence="5">
    <location>
        <begin position="336"/>
        <end position="368"/>
    </location>
</feature>
<dbReference type="KEGG" id="aef:GEV26_06135"/>
<feature type="transmembrane region" description="Helical" evidence="6">
    <location>
        <begin position="286"/>
        <end position="305"/>
    </location>
</feature>
<keyword evidence="3 6" id="KW-1133">Transmembrane helix</keyword>
<dbReference type="Proteomes" id="UP000392064">
    <property type="component" value="Chromosome"/>
</dbReference>
<keyword evidence="2 6" id="KW-0812">Transmembrane</keyword>
<evidence type="ECO:0000256" key="5">
    <source>
        <dbReference type="SAM" id="MobiDB-lite"/>
    </source>
</evidence>
<evidence type="ECO:0000313" key="8">
    <source>
        <dbReference type="EMBL" id="QGG40971.1"/>
    </source>
</evidence>
<proteinExistence type="predicted"/>
<gene>
    <name evidence="8" type="ORF">GEV26_06135</name>
</gene>
<feature type="transmembrane region" description="Helical" evidence="6">
    <location>
        <begin position="156"/>
        <end position="182"/>
    </location>
</feature>
<dbReference type="InterPro" id="IPR052185">
    <property type="entry name" value="IPC_Synthase-Related"/>
</dbReference>
<dbReference type="InterPro" id="IPR026841">
    <property type="entry name" value="Aur1/Ipt1"/>
</dbReference>
<evidence type="ECO:0000259" key="7">
    <source>
        <dbReference type="Pfam" id="PF14378"/>
    </source>
</evidence>
<feature type="transmembrane region" description="Helical" evidence="6">
    <location>
        <begin position="50"/>
        <end position="73"/>
    </location>
</feature>
<dbReference type="AlphaFoldDB" id="A0A5Q2MGX1"/>
<feature type="transmembrane region" description="Helical" evidence="6">
    <location>
        <begin position="12"/>
        <end position="30"/>
    </location>
</feature>
<feature type="compositionally biased region" description="Low complexity" evidence="5">
    <location>
        <begin position="352"/>
        <end position="362"/>
    </location>
</feature>
<evidence type="ECO:0000256" key="2">
    <source>
        <dbReference type="ARBA" id="ARBA00022692"/>
    </source>
</evidence>
<feature type="transmembrane region" description="Helical" evidence="6">
    <location>
        <begin position="254"/>
        <end position="274"/>
    </location>
</feature>
<evidence type="ECO:0000313" key="9">
    <source>
        <dbReference type="Proteomes" id="UP000392064"/>
    </source>
</evidence>
<reference evidence="8 9" key="1">
    <citation type="submission" date="2019-11" db="EMBL/GenBank/DDBJ databases">
        <authorList>
            <person name="Li J."/>
        </authorList>
    </citation>
    <scope>NUCLEOTIDE SEQUENCE [LARGE SCALE GENOMIC DNA]</scope>
    <source>
        <strain evidence="8 9">MF47</strain>
    </source>
</reference>
<sequence>MLRWPAAFLRWPYAFAFCLSLLVGVVTIYYSQHLDVGLKDPEGFLGPAYIRLPLIGLLIFGVAIVPQSIYRYGFKNAFRGVATIVRDEWSMRRVLYVATGMISFYICYVSYRNLKSYLPLLAGDTLHDRELLELDHWMFFGNNPATVLHDLLGTTITAQVLAILYVLYLPIVPITVGAVLVLHRDFTVGAWYATAVSLNWVLGVVSYYSLPTLGPAFYEPQRFADLPDNGATQLQMSLLRGAFGFKEDPQGDKIYGIAGFASLHVSVVFTLALFLHFAGIARAVRYTAWIYLGFTILATLYLGWHYIADDIGGLVIGALAVYIGALVTGNTRRQKRKRAATAHTDDESPQLESEAADASEAATVKPTA</sequence>
<protein>
    <submittedName>
        <fullName evidence="8">Phosphatase PAP2 family protein</fullName>
    </submittedName>
</protein>
<keyword evidence="4 6" id="KW-0472">Membrane</keyword>
<dbReference type="CDD" id="cd03386">
    <property type="entry name" value="PAP2_Aur1_like"/>
    <property type="match status" value="1"/>
</dbReference>
<accession>A0A5Q2MGX1</accession>
<dbReference type="PANTHER" id="PTHR31310:SF7">
    <property type="entry name" value="PA-PHOSPHATASE RELATED-FAMILY PROTEIN DDB_G0268928"/>
    <property type="match status" value="1"/>
</dbReference>
<comment type="subcellular location">
    <subcellularLocation>
        <location evidence="1">Membrane</location>
        <topology evidence="1">Multi-pass membrane protein</topology>
    </subcellularLocation>
</comment>
<dbReference type="GO" id="GO:0016020">
    <property type="term" value="C:membrane"/>
    <property type="evidence" value="ECO:0007669"/>
    <property type="project" value="UniProtKB-SubCell"/>
</dbReference>
<organism evidence="8 9">
    <name type="scientific">Aeromicrobium yanjiei</name>
    <dbReference type="NCBI Taxonomy" id="2662028"/>
    <lineage>
        <taxon>Bacteria</taxon>
        <taxon>Bacillati</taxon>
        <taxon>Actinomycetota</taxon>
        <taxon>Actinomycetes</taxon>
        <taxon>Propionibacteriales</taxon>
        <taxon>Nocardioidaceae</taxon>
        <taxon>Aeromicrobium</taxon>
    </lineage>
</organism>
<evidence type="ECO:0000256" key="3">
    <source>
        <dbReference type="ARBA" id="ARBA00022989"/>
    </source>
</evidence>
<evidence type="ECO:0000256" key="6">
    <source>
        <dbReference type="SAM" id="Phobius"/>
    </source>
</evidence>
<feature type="transmembrane region" description="Helical" evidence="6">
    <location>
        <begin position="311"/>
        <end position="329"/>
    </location>
</feature>